<dbReference type="RefSeq" id="XP_009163310.1">
    <property type="nucleotide sequence ID" value="XM_009165046.1"/>
</dbReference>
<protein>
    <submittedName>
        <fullName evidence="2">Uncharacterized protein</fullName>
    </submittedName>
</protein>
<dbReference type="CTD" id="20315291"/>
<dbReference type="GeneID" id="20315291"/>
<proteinExistence type="predicted"/>
<evidence type="ECO:0000313" key="3">
    <source>
        <dbReference type="Proteomes" id="UP000054324"/>
    </source>
</evidence>
<dbReference type="EMBL" id="KL596629">
    <property type="protein sequence ID" value="KER33023.1"/>
    <property type="molecule type" value="Genomic_DNA"/>
</dbReference>
<accession>A0A074ZZY1</accession>
<evidence type="ECO:0000313" key="2">
    <source>
        <dbReference type="EMBL" id="KER33023.1"/>
    </source>
</evidence>
<evidence type="ECO:0000256" key="1">
    <source>
        <dbReference type="SAM" id="MobiDB-lite"/>
    </source>
</evidence>
<dbReference type="Proteomes" id="UP000054324">
    <property type="component" value="Unassembled WGS sequence"/>
</dbReference>
<dbReference type="KEGG" id="ovi:T265_01103"/>
<name>A0A074ZZY1_OPIVI</name>
<gene>
    <name evidence="2" type="ORF">T265_01103</name>
</gene>
<feature type="region of interest" description="Disordered" evidence="1">
    <location>
        <begin position="97"/>
        <end position="128"/>
    </location>
</feature>
<keyword evidence="3" id="KW-1185">Reference proteome</keyword>
<feature type="compositionally biased region" description="Low complexity" evidence="1">
    <location>
        <begin position="98"/>
        <end position="111"/>
    </location>
</feature>
<sequence length="206" mass="23619">MCAFCPKVHPTLEYYEYLQHSLQADQSNRTHGRPVLMRRNTRSSKYDPLIERSSTHMSDALTVSLRHLAPSADFGCAPASEQQQPESNADSFIKPELSDSASESEMSNSSEHPLVIQQQRTRPALTRVPSNVAVSRKLILRGRQLRYETDRQQSRVSRIVEEVRGPPNSVSTKRDLLLTIILQIDTSHWTDYTVRPTLHRIPHHRR</sequence>
<organism evidence="2 3">
    <name type="scientific">Opisthorchis viverrini</name>
    <name type="common">Southeast Asian liver fluke</name>
    <dbReference type="NCBI Taxonomy" id="6198"/>
    <lineage>
        <taxon>Eukaryota</taxon>
        <taxon>Metazoa</taxon>
        <taxon>Spiralia</taxon>
        <taxon>Lophotrochozoa</taxon>
        <taxon>Platyhelminthes</taxon>
        <taxon>Trematoda</taxon>
        <taxon>Digenea</taxon>
        <taxon>Opisthorchiida</taxon>
        <taxon>Opisthorchiata</taxon>
        <taxon>Opisthorchiidae</taxon>
        <taxon>Opisthorchis</taxon>
    </lineage>
</organism>
<reference evidence="2 3" key="1">
    <citation type="submission" date="2013-11" db="EMBL/GenBank/DDBJ databases">
        <title>Opisthorchis viverrini - life in the bile duct.</title>
        <authorList>
            <person name="Young N.D."/>
            <person name="Nagarajan N."/>
            <person name="Lin S.J."/>
            <person name="Korhonen P.K."/>
            <person name="Jex A.R."/>
            <person name="Hall R.S."/>
            <person name="Safavi-Hemami H."/>
            <person name="Kaewkong W."/>
            <person name="Bertrand D."/>
            <person name="Gao S."/>
            <person name="Seet Q."/>
            <person name="Wongkham S."/>
            <person name="Teh B.T."/>
            <person name="Wongkham C."/>
            <person name="Intapan P.M."/>
            <person name="Maleewong W."/>
            <person name="Yang X."/>
            <person name="Hu M."/>
            <person name="Wang Z."/>
            <person name="Hofmann A."/>
            <person name="Sternberg P.W."/>
            <person name="Tan P."/>
            <person name="Wang J."/>
            <person name="Gasser R.B."/>
        </authorList>
    </citation>
    <scope>NUCLEOTIDE SEQUENCE [LARGE SCALE GENOMIC DNA]</scope>
</reference>
<dbReference type="AlphaFoldDB" id="A0A074ZZY1"/>